<evidence type="ECO:0000313" key="4">
    <source>
        <dbReference type="Proteomes" id="UP000541444"/>
    </source>
</evidence>
<dbReference type="PANTHER" id="PTHR20932">
    <property type="entry name" value="LYSM AND PUTATIVE PEPTIDOGLYCAN-BINDING DOMAIN-CONTAINING PROTEIN"/>
    <property type="match status" value="1"/>
</dbReference>
<gene>
    <name evidence="3" type="ORF">GIB67_036039</name>
</gene>
<dbReference type="InterPro" id="IPR045030">
    <property type="entry name" value="LYSM1-4"/>
</dbReference>
<dbReference type="AlphaFoldDB" id="A0A7J7N1N2"/>
<organism evidence="3 4">
    <name type="scientific">Kingdonia uniflora</name>
    <dbReference type="NCBI Taxonomy" id="39325"/>
    <lineage>
        <taxon>Eukaryota</taxon>
        <taxon>Viridiplantae</taxon>
        <taxon>Streptophyta</taxon>
        <taxon>Embryophyta</taxon>
        <taxon>Tracheophyta</taxon>
        <taxon>Spermatophyta</taxon>
        <taxon>Magnoliopsida</taxon>
        <taxon>Ranunculales</taxon>
        <taxon>Circaeasteraceae</taxon>
        <taxon>Kingdonia</taxon>
    </lineage>
</organism>
<accession>A0A7J7N1N2</accession>
<name>A0A7J7N1N2_9MAGN</name>
<dbReference type="Proteomes" id="UP000541444">
    <property type="component" value="Unassembled WGS sequence"/>
</dbReference>
<dbReference type="Gene3D" id="3.10.350.10">
    <property type="entry name" value="LysM domain"/>
    <property type="match status" value="1"/>
</dbReference>
<dbReference type="CDD" id="cd00118">
    <property type="entry name" value="LysM"/>
    <property type="match status" value="1"/>
</dbReference>
<feature type="compositionally biased region" description="Polar residues" evidence="1">
    <location>
        <begin position="123"/>
        <end position="133"/>
    </location>
</feature>
<feature type="compositionally biased region" description="Polar residues" evidence="1">
    <location>
        <begin position="141"/>
        <end position="164"/>
    </location>
</feature>
<protein>
    <recommendedName>
        <fullName evidence="2">LysM domain-containing protein</fullName>
    </recommendedName>
</protein>
<dbReference type="InterPro" id="IPR036779">
    <property type="entry name" value="LysM_dom_sf"/>
</dbReference>
<keyword evidence="4" id="KW-1185">Reference proteome</keyword>
<dbReference type="OrthoDB" id="538216at2759"/>
<dbReference type="PANTHER" id="PTHR20932:SF55">
    <property type="entry name" value="LYSM DOMAIN-CONTAINING PROTEIN"/>
    <property type="match status" value="1"/>
</dbReference>
<feature type="region of interest" description="Disordered" evidence="1">
    <location>
        <begin position="113"/>
        <end position="175"/>
    </location>
</feature>
<dbReference type="SUPFAM" id="SSF54106">
    <property type="entry name" value="LysM domain"/>
    <property type="match status" value="1"/>
</dbReference>
<evidence type="ECO:0000259" key="2">
    <source>
        <dbReference type="PROSITE" id="PS51782"/>
    </source>
</evidence>
<dbReference type="PROSITE" id="PS51782">
    <property type="entry name" value="LYSM"/>
    <property type="match status" value="1"/>
</dbReference>
<dbReference type="EMBL" id="JACGCM010001155">
    <property type="protein sequence ID" value="KAF6160838.1"/>
    <property type="molecule type" value="Genomic_DNA"/>
</dbReference>
<dbReference type="InterPro" id="IPR018392">
    <property type="entry name" value="LysM"/>
</dbReference>
<dbReference type="SMART" id="SM00257">
    <property type="entry name" value="LysM"/>
    <property type="match status" value="1"/>
</dbReference>
<evidence type="ECO:0000313" key="3">
    <source>
        <dbReference type="EMBL" id="KAF6160838.1"/>
    </source>
</evidence>
<sequence length="262" mass="27994">MQVDRCRRSGSYQLCSDQHYVVEIEKGVGDSSMSNNFHSISSSSLNSLSSSSSTSSSNSVSPCGVNSIEHYVSKMDTLAGVAIKYGVEVADIKRMNGLVTDLQMFALKTLQIPLPGRHPPSPGLSNGSANQGRQKTDDSGSRTPVTIIKNQDNNGSSGLSSRTTKGLALRPKSSSRIALTADSDSGWLNPIPIGLGDSILANGFDNFRKSSSASNLQEQENYSAYLIRSNSKWSLKPEVIGRPIIDGVPKPSTARRNKAALD</sequence>
<feature type="domain" description="LysM" evidence="2">
    <location>
        <begin position="68"/>
        <end position="112"/>
    </location>
</feature>
<proteinExistence type="predicted"/>
<reference evidence="3 4" key="1">
    <citation type="journal article" date="2020" name="IScience">
        <title>Genome Sequencing of the Endangered Kingdonia uniflora (Circaeasteraceae, Ranunculales) Reveals Potential Mechanisms of Evolutionary Specialization.</title>
        <authorList>
            <person name="Sun Y."/>
            <person name="Deng T."/>
            <person name="Zhang A."/>
            <person name="Moore M.J."/>
            <person name="Landis J.B."/>
            <person name="Lin N."/>
            <person name="Zhang H."/>
            <person name="Zhang X."/>
            <person name="Huang J."/>
            <person name="Zhang X."/>
            <person name="Sun H."/>
            <person name="Wang H."/>
        </authorList>
    </citation>
    <scope>NUCLEOTIDE SEQUENCE [LARGE SCALE GENOMIC DNA]</scope>
    <source>
        <strain evidence="3">TB1705</strain>
        <tissue evidence="3">Leaf</tissue>
    </source>
</reference>
<dbReference type="Pfam" id="PF01476">
    <property type="entry name" value="LysM"/>
    <property type="match status" value="1"/>
</dbReference>
<evidence type="ECO:0000256" key="1">
    <source>
        <dbReference type="SAM" id="MobiDB-lite"/>
    </source>
</evidence>
<comment type="caution">
    <text evidence="3">The sequence shown here is derived from an EMBL/GenBank/DDBJ whole genome shotgun (WGS) entry which is preliminary data.</text>
</comment>